<reference evidence="25" key="1">
    <citation type="journal article" date="2022" name="Microbiol. Resour. Announc.">
        <title>Genome Sequence of Cupriavidus campinensis Strain G5, a Member of a Bacterial Consortium Capable of Polyethylene Degradation.</title>
        <authorList>
            <person name="Schneider B."/>
            <person name="Pfeiffer F."/>
            <person name="Dyall-Smith M."/>
            <person name="Kunte H.J."/>
        </authorList>
    </citation>
    <scope>NUCLEOTIDE SEQUENCE</scope>
    <source>
        <strain evidence="25">G5</strain>
    </source>
</reference>
<evidence type="ECO:0000256" key="18">
    <source>
        <dbReference type="PROSITE-ProRule" id="PRU00110"/>
    </source>
</evidence>
<keyword evidence="10" id="KW-0418">Kinase</keyword>
<keyword evidence="8 21" id="KW-0812">Transmembrane</keyword>
<keyword evidence="13" id="KW-0902">Two-component regulatory system</keyword>
<proteinExistence type="predicted"/>
<dbReference type="SUPFAM" id="SSF55874">
    <property type="entry name" value="ATPase domain of HSP90 chaperone/DNA topoisomerase II/histidine kinase"/>
    <property type="match status" value="1"/>
</dbReference>
<evidence type="ECO:0000256" key="6">
    <source>
        <dbReference type="ARBA" id="ARBA00022553"/>
    </source>
</evidence>
<keyword evidence="9" id="KW-0732">Signal</keyword>
<evidence type="ECO:0000256" key="9">
    <source>
        <dbReference type="ARBA" id="ARBA00022729"/>
    </source>
</evidence>
<dbReference type="EC" id="2.7.13.3" evidence="3"/>
<dbReference type="InterPro" id="IPR001789">
    <property type="entry name" value="Sig_transdc_resp-reg_receiver"/>
</dbReference>
<dbReference type="RefSeq" id="WP_250025529.1">
    <property type="nucleotide sequence ID" value="NZ_CP097331.1"/>
</dbReference>
<evidence type="ECO:0000256" key="21">
    <source>
        <dbReference type="SAM" id="Phobius"/>
    </source>
</evidence>
<dbReference type="InterPro" id="IPR005467">
    <property type="entry name" value="His_kinase_dom"/>
</dbReference>
<feature type="transmembrane region" description="Helical" evidence="21">
    <location>
        <begin position="357"/>
        <end position="379"/>
    </location>
</feature>
<evidence type="ECO:0000256" key="16">
    <source>
        <dbReference type="ARBA" id="ARBA00058004"/>
    </source>
</evidence>
<dbReference type="InterPro" id="IPR003594">
    <property type="entry name" value="HATPase_dom"/>
</dbReference>
<comment type="function">
    <text evidence="16">Member of the two-component regulatory system BvgS/BvgA. Phosphorylates BvgA via a four-step phosphorelay in response to environmental signals.</text>
</comment>
<feature type="transmembrane region" description="Helical" evidence="21">
    <location>
        <begin position="323"/>
        <end position="345"/>
    </location>
</feature>
<evidence type="ECO:0000259" key="23">
    <source>
        <dbReference type="PROSITE" id="PS50110"/>
    </source>
</evidence>
<dbReference type="CDD" id="cd00082">
    <property type="entry name" value="HisKA"/>
    <property type="match status" value="1"/>
</dbReference>
<evidence type="ECO:0000256" key="14">
    <source>
        <dbReference type="ARBA" id="ARBA00023026"/>
    </source>
</evidence>
<dbReference type="InterPro" id="IPR036641">
    <property type="entry name" value="HPT_dom_sf"/>
</dbReference>
<dbReference type="SUPFAM" id="SSF47384">
    <property type="entry name" value="Homodimeric domain of signal transducing histidine kinase"/>
    <property type="match status" value="1"/>
</dbReference>
<dbReference type="GO" id="GO:0000155">
    <property type="term" value="F:phosphorelay sensor kinase activity"/>
    <property type="evidence" value="ECO:0007669"/>
    <property type="project" value="InterPro"/>
</dbReference>
<evidence type="ECO:0000259" key="24">
    <source>
        <dbReference type="PROSITE" id="PS50894"/>
    </source>
</evidence>
<evidence type="ECO:0000256" key="5">
    <source>
        <dbReference type="ARBA" id="ARBA00022519"/>
    </source>
</evidence>
<dbReference type="Pfam" id="PF02518">
    <property type="entry name" value="HATPase_c"/>
    <property type="match status" value="1"/>
</dbReference>
<dbReference type="AlphaFoldDB" id="A0AAE9I9P7"/>
<dbReference type="PROSITE" id="PS50110">
    <property type="entry name" value="RESPONSE_REGULATORY"/>
    <property type="match status" value="1"/>
</dbReference>
<dbReference type="PRINTS" id="PR00344">
    <property type="entry name" value="BCTRLSENSOR"/>
</dbReference>
<dbReference type="KEGG" id="ccam:M5D45_26615"/>
<evidence type="ECO:0000256" key="4">
    <source>
        <dbReference type="ARBA" id="ARBA00022475"/>
    </source>
</evidence>
<feature type="transmembrane region" description="Helical" evidence="21">
    <location>
        <begin position="29"/>
        <end position="54"/>
    </location>
</feature>
<keyword evidence="15 21" id="KW-0472">Membrane</keyword>
<evidence type="ECO:0000256" key="17">
    <source>
        <dbReference type="ARBA" id="ARBA00070152"/>
    </source>
</evidence>
<evidence type="ECO:0000256" key="11">
    <source>
        <dbReference type="ARBA" id="ARBA00022840"/>
    </source>
</evidence>
<evidence type="ECO:0000256" key="20">
    <source>
        <dbReference type="SAM" id="MobiDB-lite"/>
    </source>
</evidence>
<dbReference type="Gene3D" id="1.20.120.160">
    <property type="entry name" value="HPT domain"/>
    <property type="match status" value="1"/>
</dbReference>
<dbReference type="EMBL" id="CP097331">
    <property type="protein sequence ID" value="URF06666.1"/>
    <property type="molecule type" value="Genomic_DNA"/>
</dbReference>
<evidence type="ECO:0000256" key="3">
    <source>
        <dbReference type="ARBA" id="ARBA00012438"/>
    </source>
</evidence>
<dbReference type="PANTHER" id="PTHR43047">
    <property type="entry name" value="TWO-COMPONENT HISTIDINE PROTEIN KINASE"/>
    <property type="match status" value="1"/>
</dbReference>
<feature type="domain" description="Response regulatory" evidence="23">
    <location>
        <begin position="918"/>
        <end position="1034"/>
    </location>
</feature>
<keyword evidence="6 19" id="KW-0597">Phosphoprotein</keyword>
<dbReference type="InterPro" id="IPR003661">
    <property type="entry name" value="HisK_dim/P_dom"/>
</dbReference>
<evidence type="ECO:0000259" key="22">
    <source>
        <dbReference type="PROSITE" id="PS50109"/>
    </source>
</evidence>
<evidence type="ECO:0000256" key="10">
    <source>
        <dbReference type="ARBA" id="ARBA00022777"/>
    </source>
</evidence>
<comment type="catalytic activity">
    <reaction evidence="1">
        <text>ATP + protein L-histidine = ADP + protein N-phospho-L-histidine.</text>
        <dbReference type="EC" id="2.7.13.3"/>
    </reaction>
</comment>
<dbReference type="GO" id="GO:0005886">
    <property type="term" value="C:plasma membrane"/>
    <property type="evidence" value="ECO:0007669"/>
    <property type="project" value="UniProtKB-SubCell"/>
</dbReference>
<feature type="domain" description="HPt" evidence="24">
    <location>
        <begin position="1051"/>
        <end position="1146"/>
    </location>
</feature>
<dbReference type="Gene3D" id="1.10.287.130">
    <property type="match status" value="1"/>
</dbReference>
<dbReference type="InterPro" id="IPR036890">
    <property type="entry name" value="HATPase_C_sf"/>
</dbReference>
<dbReference type="Gene3D" id="3.40.50.2300">
    <property type="match status" value="1"/>
</dbReference>
<evidence type="ECO:0000256" key="7">
    <source>
        <dbReference type="ARBA" id="ARBA00022679"/>
    </source>
</evidence>
<dbReference type="CDD" id="cd16922">
    <property type="entry name" value="HATPase_EvgS-ArcB-TorS-like"/>
    <property type="match status" value="1"/>
</dbReference>
<dbReference type="SMART" id="SM00388">
    <property type="entry name" value="HisKA"/>
    <property type="match status" value="1"/>
</dbReference>
<evidence type="ECO:0000256" key="12">
    <source>
        <dbReference type="ARBA" id="ARBA00022989"/>
    </source>
</evidence>
<comment type="subcellular location">
    <subcellularLocation>
        <location evidence="2">Cell inner membrane</location>
        <topology evidence="2">Multi-pass membrane protein</topology>
    </subcellularLocation>
</comment>
<dbReference type="PROSITE" id="PS50894">
    <property type="entry name" value="HPT"/>
    <property type="match status" value="1"/>
</dbReference>
<dbReference type="InterPro" id="IPR004358">
    <property type="entry name" value="Sig_transdc_His_kin-like_C"/>
</dbReference>
<dbReference type="Pfam" id="PF00512">
    <property type="entry name" value="HisKA"/>
    <property type="match status" value="1"/>
</dbReference>
<feature type="modified residue" description="4-aspartylphosphate" evidence="19">
    <location>
        <position position="969"/>
    </location>
</feature>
<sequence length="1148" mass="122683">MQQILDRTQESLAQAFASLARNARRQQHLYYATIGLLIAIVVVSAVLLAVLAAAREIDYRRGHVAQYVGAISLQLQGEATFLRRTALTVVNVQRYRPAPNPGHADADLPRTLLQQVNASGIASPPDGRYTLLVPPDTRAAWGAALPDRLWQLQQVANAALTTQQALDLHHPAYIVDADAAYAIVLSPGSTSATALALQPGLVLTLRDSFAQALRALPAGTAPGTRGEPRWTGPAVDPMLQLPAMTALMSVHDGERPIAFVAASVQVDAFLAQLQRPSDPATVMLVNQAQAQIDVSPPSEPAPPALVQRIVTDARHRSPDAFGFTRAGMVLVQPLGHGFGALVYLLSYGLLFNAVAQALGLIALTGALLIAAIVLTARYWDVHLLRRSHAEATRALESETINHILVSATPIGLCIVRLQDDVVLTSNQVADSLLSLGKRGRLPAHVVRALRQDARHDTPGDIVSVAQVVVPAREPQDDTQPHDEAQQFLQITHARARYQEEDVLFCAIQDVTAQQQIEHELRAAQRASEAMMRARSNFFASMSHEIRTPLNALLGNLELLARDEGLEAHAPRLRALNAASEGLRRIVNDILDFSKIDAGEMTLAAAPFRPIDELESVALAFAPLAADRPIRFHANLMPSLDTLLVGDRTRLAQIVNNLLSNAFKFTSCGKITLAAEVSTDPRGKTTLVCRVLDSGVGMPPELVARVFQPFVQGDAGATSRHGGTGLGLSICARLCELMGGRITVESVEGVGTAFTVAIPLERAAGSSAAQSPPAPGGRAMILCQEAESGEAIDAWLQSAGWQTHVVHTLGGAQAYLRGNRPHVMVATGDYGLPEIASLREIRPAGVAWLTRNGPDRPARRASGVHEAMVYSHGAIFAAIEAALGDSGEDEDENIGHADGPEDEASAALANDEDTAPGRTILVVEDNALNQTLVAEQLQTLGWHPVVVGDGRQALAMLEQMPAAPNLVLTDIHMPVMDGYALLEALQRTRPDLPVLAFSAVTQTAQAVDWETLGFAGHIGKPASLRELEQVLRTVAAPPASTPAAPPAPPVLQAADIARYQSLLREHLQTDLPELTRTIAAHDPAALQHWAHRSAGAFQIVQAYDIVSLCRGVEHLCDATAAWTPEMAGLADQLHAVVRHYAEGDTAPHA</sequence>
<evidence type="ECO:0000256" key="8">
    <source>
        <dbReference type="ARBA" id="ARBA00022692"/>
    </source>
</evidence>
<gene>
    <name evidence="25" type="ORF">M5D45_26615</name>
</gene>
<organism evidence="25 26">
    <name type="scientific">Cupriavidus campinensis</name>
    <dbReference type="NCBI Taxonomy" id="151783"/>
    <lineage>
        <taxon>Bacteria</taxon>
        <taxon>Pseudomonadati</taxon>
        <taxon>Pseudomonadota</taxon>
        <taxon>Betaproteobacteria</taxon>
        <taxon>Burkholderiales</taxon>
        <taxon>Burkholderiaceae</taxon>
        <taxon>Cupriavidus</taxon>
    </lineage>
</organism>
<dbReference type="PROSITE" id="PS50109">
    <property type="entry name" value="HIS_KIN"/>
    <property type="match status" value="1"/>
</dbReference>
<dbReference type="SMART" id="SM00448">
    <property type="entry name" value="REC"/>
    <property type="match status" value="1"/>
</dbReference>
<dbReference type="SUPFAM" id="SSF47226">
    <property type="entry name" value="Histidine-containing phosphotransfer domain, HPT domain"/>
    <property type="match status" value="1"/>
</dbReference>
<keyword evidence="5" id="KW-0997">Cell inner membrane</keyword>
<evidence type="ECO:0000256" key="15">
    <source>
        <dbReference type="ARBA" id="ARBA00023136"/>
    </source>
</evidence>
<keyword evidence="14" id="KW-0843">Virulence</keyword>
<evidence type="ECO:0000256" key="13">
    <source>
        <dbReference type="ARBA" id="ARBA00023012"/>
    </source>
</evidence>
<dbReference type="Proteomes" id="UP001056132">
    <property type="component" value="Chromosome 2"/>
</dbReference>
<keyword evidence="7" id="KW-0808">Transferase</keyword>
<keyword evidence="11 25" id="KW-0547">Nucleotide-binding</keyword>
<keyword evidence="4" id="KW-1003">Cell membrane</keyword>
<name>A0AAE9I9P7_9BURK</name>
<dbReference type="Pfam" id="PF00072">
    <property type="entry name" value="Response_reg"/>
    <property type="match status" value="1"/>
</dbReference>
<dbReference type="GO" id="GO:0005524">
    <property type="term" value="F:ATP binding"/>
    <property type="evidence" value="ECO:0007669"/>
    <property type="project" value="UniProtKB-KW"/>
</dbReference>
<dbReference type="InterPro" id="IPR036097">
    <property type="entry name" value="HisK_dim/P_sf"/>
</dbReference>
<protein>
    <recommendedName>
        <fullName evidence="17">Virulence sensor protein BvgS</fullName>
        <ecNumber evidence="3">2.7.13.3</ecNumber>
    </recommendedName>
</protein>
<evidence type="ECO:0000256" key="19">
    <source>
        <dbReference type="PROSITE-ProRule" id="PRU00169"/>
    </source>
</evidence>
<evidence type="ECO:0000256" key="2">
    <source>
        <dbReference type="ARBA" id="ARBA00004429"/>
    </source>
</evidence>
<dbReference type="CDD" id="cd17546">
    <property type="entry name" value="REC_hyHK_CKI1_RcsC-like"/>
    <property type="match status" value="1"/>
</dbReference>
<keyword evidence="12 21" id="KW-1133">Transmembrane helix</keyword>
<dbReference type="Gene3D" id="3.30.565.10">
    <property type="entry name" value="Histidine kinase-like ATPase, C-terminal domain"/>
    <property type="match status" value="1"/>
</dbReference>
<feature type="modified residue" description="Phosphohistidine" evidence="18">
    <location>
        <position position="1090"/>
    </location>
</feature>
<evidence type="ECO:0000313" key="25">
    <source>
        <dbReference type="EMBL" id="URF06666.1"/>
    </source>
</evidence>
<reference evidence="25" key="2">
    <citation type="submission" date="2022-05" db="EMBL/GenBank/DDBJ databases">
        <authorList>
            <person name="Kunte H.-J."/>
        </authorList>
    </citation>
    <scope>NUCLEOTIDE SEQUENCE</scope>
    <source>
        <strain evidence="25">G5</strain>
    </source>
</reference>
<dbReference type="SUPFAM" id="SSF52172">
    <property type="entry name" value="CheY-like"/>
    <property type="match status" value="1"/>
</dbReference>
<dbReference type="InterPro" id="IPR011006">
    <property type="entry name" value="CheY-like_superfamily"/>
</dbReference>
<evidence type="ECO:0000256" key="1">
    <source>
        <dbReference type="ARBA" id="ARBA00000085"/>
    </source>
</evidence>
<dbReference type="FunFam" id="3.30.565.10:FF:000010">
    <property type="entry name" value="Sensor histidine kinase RcsC"/>
    <property type="match status" value="1"/>
</dbReference>
<keyword evidence="11 25" id="KW-0067">ATP-binding</keyword>
<feature type="region of interest" description="Disordered" evidence="20">
    <location>
        <begin position="885"/>
        <end position="904"/>
    </location>
</feature>
<evidence type="ECO:0000313" key="26">
    <source>
        <dbReference type="Proteomes" id="UP001056132"/>
    </source>
</evidence>
<accession>A0AAE9I9P7</accession>
<dbReference type="InterPro" id="IPR008207">
    <property type="entry name" value="Sig_transdc_His_kin_Hpt_dom"/>
</dbReference>
<feature type="domain" description="Histidine kinase" evidence="22">
    <location>
        <begin position="540"/>
        <end position="761"/>
    </location>
</feature>
<dbReference type="SMART" id="SM00387">
    <property type="entry name" value="HATPase_c"/>
    <property type="match status" value="1"/>
</dbReference>